<dbReference type="Proteomes" id="UP000694844">
    <property type="component" value="Chromosome 5"/>
</dbReference>
<organism evidence="2 3">
    <name type="scientific">Crassostrea virginica</name>
    <name type="common">Eastern oyster</name>
    <dbReference type="NCBI Taxonomy" id="6565"/>
    <lineage>
        <taxon>Eukaryota</taxon>
        <taxon>Metazoa</taxon>
        <taxon>Spiralia</taxon>
        <taxon>Lophotrochozoa</taxon>
        <taxon>Mollusca</taxon>
        <taxon>Bivalvia</taxon>
        <taxon>Autobranchia</taxon>
        <taxon>Pteriomorphia</taxon>
        <taxon>Ostreida</taxon>
        <taxon>Ostreoidea</taxon>
        <taxon>Ostreidae</taxon>
        <taxon>Crassostrea</taxon>
    </lineage>
</organism>
<reference evidence="3" key="1">
    <citation type="submission" date="2025-08" db="UniProtKB">
        <authorList>
            <consortium name="RefSeq"/>
        </authorList>
    </citation>
    <scope>IDENTIFICATION</scope>
    <source>
        <tissue evidence="3">Whole sample</tissue>
    </source>
</reference>
<accession>A0A8B8EE14</accession>
<keyword evidence="2" id="KW-1185">Reference proteome</keyword>
<evidence type="ECO:0000313" key="3">
    <source>
        <dbReference type="RefSeq" id="XP_022338902.1"/>
    </source>
</evidence>
<proteinExistence type="predicted"/>
<dbReference type="KEGG" id="cvn:111134294"/>
<protein>
    <submittedName>
        <fullName evidence="3">PiggyBac transposable element-derived protein 2-like</fullName>
    </submittedName>
</protein>
<evidence type="ECO:0000259" key="1">
    <source>
        <dbReference type="Pfam" id="PF13843"/>
    </source>
</evidence>
<dbReference type="PANTHER" id="PTHR46599">
    <property type="entry name" value="PIGGYBAC TRANSPOSABLE ELEMENT-DERIVED PROTEIN 4"/>
    <property type="match status" value="1"/>
</dbReference>
<dbReference type="Pfam" id="PF13843">
    <property type="entry name" value="DDE_Tnp_1_7"/>
    <property type="match status" value="1"/>
</dbReference>
<dbReference type="OrthoDB" id="6150568at2759"/>
<name>A0A8B8EE14_CRAVI</name>
<sequence length="330" mass="38260">MTRENFKKYYKPGKCQSVDEGMIRYKWHHYAQQYTPAKPIKRGLKIWMRCETSGYTNDYRVNLVKHDAMSGPSLGERVVKHLCKPLKWKGHHVFFDRYFTSIPLLQTLESYGIYGCGTIMVNRKGFPAQLKNPHLANRGDAEQMQHNNLVATVWNDAKPVQIVSTTSDPLGDGPAQRRIRGGDVIIIPRPPAVEHYQKNYYGVDRTQQYRSKNPVGRPSKKFWKYLVNFIFEISLINAFLLWVETPGTRKPTKHFSMVDFNLYIAEKLIGDFSSRRRSTINKHEIISVANIHRHICAKLIRPRGRCKHCTLEGRRSDTYFGCSVCNVHLC</sequence>
<dbReference type="GeneID" id="111134294"/>
<evidence type="ECO:0000313" key="2">
    <source>
        <dbReference type="Proteomes" id="UP000694844"/>
    </source>
</evidence>
<dbReference type="PANTHER" id="PTHR46599:SF2">
    <property type="entry name" value="PIGGYBAC TRANSPOSABLE ELEMENT-DERIVED PROTEIN 4-LIKE"/>
    <property type="match status" value="1"/>
</dbReference>
<dbReference type="RefSeq" id="XP_022338902.1">
    <property type="nucleotide sequence ID" value="XM_022483194.1"/>
</dbReference>
<feature type="domain" description="PiggyBac transposable element-derived protein" evidence="1">
    <location>
        <begin position="4"/>
        <end position="239"/>
    </location>
</feature>
<dbReference type="InterPro" id="IPR029526">
    <property type="entry name" value="PGBD"/>
</dbReference>
<dbReference type="AlphaFoldDB" id="A0A8B8EE14"/>
<gene>
    <name evidence="3" type="primary">LOC111134294</name>
</gene>